<dbReference type="GO" id="GO:0006229">
    <property type="term" value="P:dUTP biosynthetic process"/>
    <property type="evidence" value="ECO:0007669"/>
    <property type="project" value="InterPro"/>
</dbReference>
<evidence type="ECO:0000313" key="4">
    <source>
        <dbReference type="Proteomes" id="UP000231263"/>
    </source>
</evidence>
<keyword evidence="2" id="KW-0546">Nucleotide metabolism</keyword>
<dbReference type="InterPro" id="IPR033704">
    <property type="entry name" value="dUTPase_trimeric"/>
</dbReference>
<evidence type="ECO:0000256" key="2">
    <source>
        <dbReference type="ARBA" id="ARBA00023080"/>
    </source>
</evidence>
<dbReference type="Proteomes" id="UP000231263">
    <property type="component" value="Unassembled WGS sequence"/>
</dbReference>
<dbReference type="SUPFAM" id="SSF51283">
    <property type="entry name" value="dUTPase-like"/>
    <property type="match status" value="1"/>
</dbReference>
<organism evidence="3 4">
    <name type="scientific">Candidatus Uhrbacteria bacterium CG_4_9_14_3_um_filter_41_35</name>
    <dbReference type="NCBI Taxonomy" id="1975034"/>
    <lineage>
        <taxon>Bacteria</taxon>
        <taxon>Candidatus Uhriibacteriota</taxon>
    </lineage>
</organism>
<dbReference type="NCBIfam" id="TIGR02274">
    <property type="entry name" value="dCTP_deam"/>
    <property type="match status" value="1"/>
</dbReference>
<dbReference type="PANTHER" id="PTHR42680">
    <property type="entry name" value="DCTP DEAMINASE"/>
    <property type="match status" value="1"/>
</dbReference>
<keyword evidence="1" id="KW-0378">Hydrolase</keyword>
<accession>A0A2M7XFW5</accession>
<sequence length="221" mass="25227">MVIYQSMILTKKDILSRIESEDLVFEPKVDKFQLQPHALDLRLGYKFLIPRNWKMTPEGRQALMISIEDDSTSDQFDEIILKPGQYFDLLPNEFVIGTSLEKIEMNASDLMAILFPRTSTNRRGINLSLSGIIDTGYKGNLIFPMKNEAGDQVLRLYPGERVCQVIFETLSHELTAKEANLHGLAQAKYSNSSDNYKVDKSDERTLLTSGQINKLKTEYKI</sequence>
<protein>
    <submittedName>
        <fullName evidence="3">dCTP deaminase</fullName>
    </submittedName>
</protein>
<evidence type="ECO:0000256" key="1">
    <source>
        <dbReference type="ARBA" id="ARBA00022801"/>
    </source>
</evidence>
<proteinExistence type="predicted"/>
<dbReference type="CDD" id="cd07557">
    <property type="entry name" value="trimeric_dUTPase"/>
    <property type="match status" value="1"/>
</dbReference>
<dbReference type="GO" id="GO:0008829">
    <property type="term" value="F:dCTP deaminase activity"/>
    <property type="evidence" value="ECO:0007669"/>
    <property type="project" value="InterPro"/>
</dbReference>
<comment type="caution">
    <text evidence="3">The sequence shown here is derived from an EMBL/GenBank/DDBJ whole genome shotgun (WGS) entry which is preliminary data.</text>
</comment>
<dbReference type="PANTHER" id="PTHR42680:SF3">
    <property type="entry name" value="DCTP DEAMINASE"/>
    <property type="match status" value="1"/>
</dbReference>
<dbReference type="AlphaFoldDB" id="A0A2M7XFW5"/>
<dbReference type="Gene3D" id="2.70.40.10">
    <property type="match status" value="1"/>
</dbReference>
<reference evidence="4" key="1">
    <citation type="submission" date="2017-09" db="EMBL/GenBank/DDBJ databases">
        <title>Depth-based differentiation of microbial function through sediment-hosted aquifers and enrichment of novel symbionts in the deep terrestrial subsurface.</title>
        <authorList>
            <person name="Probst A.J."/>
            <person name="Ladd B."/>
            <person name="Jarett J.K."/>
            <person name="Geller-Mcgrath D.E."/>
            <person name="Sieber C.M.K."/>
            <person name="Emerson J.B."/>
            <person name="Anantharaman K."/>
            <person name="Thomas B.C."/>
            <person name="Malmstrom R."/>
            <person name="Stieglmeier M."/>
            <person name="Klingl A."/>
            <person name="Woyke T."/>
            <person name="Ryan C.M."/>
            <person name="Banfield J.F."/>
        </authorList>
    </citation>
    <scope>NUCLEOTIDE SEQUENCE [LARGE SCALE GENOMIC DNA]</scope>
</reference>
<dbReference type="InterPro" id="IPR011962">
    <property type="entry name" value="dCTP_deaminase"/>
</dbReference>
<name>A0A2M7XFW5_9BACT</name>
<evidence type="ECO:0000313" key="3">
    <source>
        <dbReference type="EMBL" id="PJA46752.1"/>
    </source>
</evidence>
<dbReference type="Pfam" id="PF22769">
    <property type="entry name" value="DCD"/>
    <property type="match status" value="1"/>
</dbReference>
<gene>
    <name evidence="3" type="primary">dcd</name>
    <name evidence="3" type="ORF">CO173_01515</name>
</gene>
<dbReference type="InterPro" id="IPR036157">
    <property type="entry name" value="dUTPase-like_sf"/>
</dbReference>
<dbReference type="EMBL" id="PFWT01000008">
    <property type="protein sequence ID" value="PJA46752.1"/>
    <property type="molecule type" value="Genomic_DNA"/>
</dbReference>